<keyword evidence="1" id="KW-1133">Transmembrane helix</keyword>
<feature type="transmembrane region" description="Helical" evidence="1">
    <location>
        <begin position="159"/>
        <end position="180"/>
    </location>
</feature>
<organism evidence="2">
    <name type="scientific">Achromobacter sp. HNDS-1</name>
    <dbReference type="NCBI Taxonomy" id="3151598"/>
    <lineage>
        <taxon>Bacteria</taxon>
        <taxon>Pseudomonadati</taxon>
        <taxon>Pseudomonadota</taxon>
        <taxon>Betaproteobacteria</taxon>
        <taxon>Burkholderiales</taxon>
        <taxon>Alcaligenaceae</taxon>
        <taxon>Achromobacter</taxon>
    </lineage>
</organism>
<protein>
    <recommendedName>
        <fullName evidence="3">SMODS and SLOG-associating 2TM effector domain-containing protein</fullName>
    </recommendedName>
</protein>
<dbReference type="InterPro" id="IPR056918">
    <property type="entry name" value="8xMP"/>
</dbReference>
<feature type="transmembrane region" description="Helical" evidence="1">
    <location>
        <begin position="62"/>
        <end position="79"/>
    </location>
</feature>
<dbReference type="Pfam" id="PF24838">
    <property type="entry name" value="8xMP"/>
    <property type="match status" value="1"/>
</dbReference>
<accession>A0AAU7LF24</accession>
<keyword evidence="1" id="KW-0472">Membrane</keyword>
<evidence type="ECO:0008006" key="3">
    <source>
        <dbReference type="Google" id="ProtNLM"/>
    </source>
</evidence>
<dbReference type="RefSeq" id="WP_278992661.1">
    <property type="nucleotide sequence ID" value="NZ_CP157584.1"/>
</dbReference>
<gene>
    <name evidence="2" type="ORF">ABFG95_05895</name>
</gene>
<dbReference type="AlphaFoldDB" id="A0AAU7LF24"/>
<sequence length="192" mass="21785">MADEERDVSGKVDGAALKGLFTVALETRNFEISQLVQRNNFFMIFQGVLLAGMIQSSHTKPVVSFLVCLAGFAVSFYQVRMAAGAKFWQEYWEAVLQDIDKELNKHLSIPEARTGKLFHLFHDDDHIYGKMVKDRLSRRGFCLTGFLVMKRYSVSRVPIYVAIALSFVWALLLLCTMRGYPPFSPPSFVVGF</sequence>
<proteinExistence type="predicted"/>
<evidence type="ECO:0000256" key="1">
    <source>
        <dbReference type="SAM" id="Phobius"/>
    </source>
</evidence>
<name>A0AAU7LF24_9BURK</name>
<keyword evidence="1" id="KW-0812">Transmembrane</keyword>
<dbReference type="EMBL" id="CP157584">
    <property type="protein sequence ID" value="XBP00007.1"/>
    <property type="molecule type" value="Genomic_DNA"/>
</dbReference>
<evidence type="ECO:0000313" key="2">
    <source>
        <dbReference type="EMBL" id="XBP00007.1"/>
    </source>
</evidence>
<reference evidence="2" key="1">
    <citation type="submission" date="2024-05" db="EMBL/GenBank/DDBJ databases">
        <title>Transcriptome analysis of the degradation process of organic nitrogen by two heterotrophic nitrifying and aerobic denitrifying bacteria, Achromobacter sp. HNDS-1 and Enterobacter sp. HNDS-6.</title>
        <authorList>
            <person name="Huang Y."/>
        </authorList>
    </citation>
    <scope>NUCLEOTIDE SEQUENCE</scope>
    <source>
        <strain evidence="2">HNDS-1</strain>
    </source>
</reference>
<dbReference type="KEGG" id="achh:ABFG95_05895"/>